<dbReference type="NCBIfam" id="TIGR01643">
    <property type="entry name" value="YD_repeat_2x"/>
    <property type="match status" value="1"/>
</dbReference>
<keyword evidence="4" id="KW-0732">Signal</keyword>
<dbReference type="InterPro" id="IPR028994">
    <property type="entry name" value="Integrin_alpha_N"/>
</dbReference>
<evidence type="ECO:0000313" key="6">
    <source>
        <dbReference type="EMBL" id="QTA90622.1"/>
    </source>
</evidence>
<feature type="domain" description="Insecticide toxin TcdB middle/N-terminal" evidence="5">
    <location>
        <begin position="600"/>
        <end position="722"/>
    </location>
</feature>
<dbReference type="PROSITE" id="PS00018">
    <property type="entry name" value="EF_HAND_1"/>
    <property type="match status" value="1"/>
</dbReference>
<keyword evidence="2" id="KW-0964">Secreted</keyword>
<evidence type="ECO:0000256" key="3">
    <source>
        <dbReference type="ARBA" id="ARBA00023026"/>
    </source>
</evidence>
<dbReference type="EMBL" id="CP061800">
    <property type="protein sequence ID" value="QTA90622.1"/>
    <property type="molecule type" value="Genomic_DNA"/>
</dbReference>
<dbReference type="Pfam" id="PF03534">
    <property type="entry name" value="SpvB"/>
    <property type="match status" value="1"/>
</dbReference>
<evidence type="ECO:0000256" key="1">
    <source>
        <dbReference type="ARBA" id="ARBA00004613"/>
    </source>
</evidence>
<keyword evidence="3" id="KW-0843">Virulence</keyword>
<dbReference type="KEGG" id="dmm:dnm_066830"/>
<dbReference type="InterPro" id="IPR006530">
    <property type="entry name" value="YD"/>
</dbReference>
<dbReference type="InterPro" id="IPR050708">
    <property type="entry name" value="T6SS_VgrG/RHS"/>
</dbReference>
<dbReference type="InterPro" id="IPR022045">
    <property type="entry name" value="TcdB_toxin_mid/N"/>
</dbReference>
<dbReference type="Proteomes" id="UP000663722">
    <property type="component" value="Chromosome"/>
</dbReference>
<dbReference type="InterPro" id="IPR018247">
    <property type="entry name" value="EF_Hand_1_Ca_BS"/>
</dbReference>
<feature type="chain" id="PRO_5038046949" evidence="4">
    <location>
        <begin position="20"/>
        <end position="2048"/>
    </location>
</feature>
<sequence length="2048" mass="227195">MKRLFATYLALILASVSHAGVDKSGVTPNVISLPSGPGSIEGLGESFEPQLNSGTASYRVPLNLPKVRGNSPGLALEYNSGYGNGYLGMGWRLNIPFLQRQTDKGLPLYQDDDTIIESNGEELVLTDAAGIYRCENESSFTRFQKMEDGSWQAHHKNGSLSVFGGTEDSRQNRAAGETFRWMISSGQDTNGNQTTYQYFQDNGQVYIKEIRYGKHATASSSEYRVEFAYETGRPDPVTDYRGRFKCVTSQRLVSITVYDGTRRIRHWALGYADSRHSLLTEVKVFGDDNANLGTDAQVNRDFLPPMKLGYTSEQFNPAMMNAENTPSVSFQNGEAELVDINGDSLPDILLNEYDGTYYSAINKGEGKKWEALKPFNFSPSASLSAPTTQLADLNGNGKSKLLVQDYTGAYYYHPFDAPQTFGKDVDFVIPGHFPIDDPNVRFADINNDKAIDLMATDPGSFSFLINKGEGTQNYFLENPPEPPASGISFSSGWQLADMNGDRLQDLVLLGTQEQGGTLFHANKGWGEFDTREAMTGGPKDSELGNLGTERLFISDINHDGLSDLVFVDSGIVRYWLNENNNKWGVTQEITNGIPDYDAVNVAVRFADMNGNGSTDIVWNSSGIGLKYLDFFPAEKPFQLSRIENGIGRTIEIKYATSTSYMVSAMDTEDEWTSVIPFPVDVVSSFTVYDGAGNTYRSTLTYRNGYYDGEKKEFRGFEFAEKREIGDASVPDLIMAHVFDMGDVDEALKGKPLAVEAQNEKGEVFYRENYAWDIRSLAQGINHDDRDVTFPYQREKTRDILEKGNGAPVRLKWEFEYDDYGNMTKQVDHGRLDEVWDDERITITAFSSAYESGVSAWILDRPVETSVTDESGTLAARKRNYYDGFSVLGQVSKGNLTKTEDWISGDQYALTVRNDYDEYGNVIATYDALYGTAPGHYRELTYDSVFHTFPVQEVIYTGKSDLPSLTMSATYDFGLGVMTSSTDFNGFTTNYGYDTFGRLTSMSKPPDTGHTLEYDYMLAYDLGDGKIINWVETRQKDNSADGFLSSRTFHDGLGKKIMTRAEGETSGQIVVTDTVKFNARKTEWKKYLPYFETGTLDFADPKFNTGFTEHFYDAMGREIRVNQPADSDGTIVYSATTYEPLIKFVQDEEQTNPASLHYGCGMRYAEDGLQDKDGNGRLRQVYEVVKLTDAGESGGLTEWLTAYTYDLNDNLTRITDSFGNQKFMAYDGLKRKTFMNDPDRGKMYYEYDDAGNLIKTTDAKGQVIEYAYDGVNRLTEEYYGGGKSSPDVQYHYDTPFGAIDRGDFWESDSAEKKIADGILGKVELTSDDDLNSDGKIDVADVVMAARPARFLKPRRSSSKPRRSSALTAENTKGFLSYVQDQSGEEHNSYDERGRVSWVIKRIGEADHLQNFYTAMAYDSMDRVTRLTYPDQSSISYGYNSRGLLESVPDVIEQYDYNPAGQNAVLKLACGTDTGYSYDHRLRLEHLYTKRSSDNLTLQDLNYAFDGVSNITGIQDNRPDSLLDSVGGELGITSDEACRFNATQSFDYDSLYRLTKAENALVYGTINYRYDRIGNMIHKSASLNTPDALMDLGGMTCGGDMGTRNRAGRDAGDAPGPHAITATEKGVSGAMQFEYDANGNMTSDNGMSLSWDFRDRLAGLKKGTTSADYLYDYSDTRKRKTVTDSEGATNEVLYIDKYSEIREGNLIKYVYAGNSRIARIENGEMTPTGFYLHDHLGSTSFTLSDNGSVTEQLVNYPYGNPRLEKRAEFVNAAADYKFTGKERDLESGLQYFEARYYSGTLGRFNRVDPIVSNVWSNSNIKLLLLPQSLNTYAYTYNRCLIANDPNGEVANFVIGAVIGGVVGGATNIIAAKIQGKPINLESLAFDVVMGAGTGAITSGASAWVQGANLTTKILVTQGVGVVTDVTASAINQYYYNGKVDTGTLAKDVVVGRILDIGAGDVLKEGFDDLAKVRSLSNYGYSELDHILNRVPGWVQKRVDDAFPQAGFIGKTFEDSSKALISLPNKLSASDSPVQGISISEPSTGVTLWHK</sequence>
<dbReference type="RefSeq" id="WP_207678735.1">
    <property type="nucleotide sequence ID" value="NZ_CP061800.1"/>
</dbReference>
<dbReference type="Gene3D" id="2.180.10.10">
    <property type="entry name" value="RHS repeat-associated core"/>
    <property type="match status" value="2"/>
</dbReference>
<dbReference type="InterPro" id="IPR003284">
    <property type="entry name" value="Sal_SpvB"/>
</dbReference>
<dbReference type="NCBIfam" id="TIGR03696">
    <property type="entry name" value="Rhs_assc_core"/>
    <property type="match status" value="1"/>
</dbReference>
<organism evidence="6 7">
    <name type="scientific">Desulfonema magnum</name>
    <dbReference type="NCBI Taxonomy" id="45655"/>
    <lineage>
        <taxon>Bacteria</taxon>
        <taxon>Pseudomonadati</taxon>
        <taxon>Thermodesulfobacteriota</taxon>
        <taxon>Desulfobacteria</taxon>
        <taxon>Desulfobacterales</taxon>
        <taxon>Desulfococcaceae</taxon>
        <taxon>Desulfonema</taxon>
    </lineage>
</organism>
<dbReference type="PANTHER" id="PTHR32305">
    <property type="match status" value="1"/>
</dbReference>
<dbReference type="SUPFAM" id="SSF69318">
    <property type="entry name" value="Integrin alpha N-terminal domain"/>
    <property type="match status" value="1"/>
</dbReference>
<evidence type="ECO:0000256" key="2">
    <source>
        <dbReference type="ARBA" id="ARBA00022525"/>
    </source>
</evidence>
<protein>
    <submittedName>
        <fullName evidence="6">YD and RHS repeat-containing protein, DUF1573</fullName>
    </submittedName>
</protein>
<dbReference type="Pfam" id="PF12256">
    <property type="entry name" value="TcdB_toxin_midN"/>
    <property type="match status" value="1"/>
</dbReference>
<reference evidence="6" key="1">
    <citation type="journal article" date="2021" name="Microb. Physiol.">
        <title>Proteogenomic Insights into the Physiology of Marine, Sulfate-Reducing, Filamentous Desulfonema limicola and Desulfonema magnum.</title>
        <authorList>
            <person name="Schnaars V."/>
            <person name="Wohlbrand L."/>
            <person name="Scheve S."/>
            <person name="Hinrichs C."/>
            <person name="Reinhardt R."/>
            <person name="Rabus R."/>
        </authorList>
    </citation>
    <scope>NUCLEOTIDE SEQUENCE</scope>
    <source>
        <strain evidence="6">4be13</strain>
    </source>
</reference>
<dbReference type="InterPro" id="IPR022385">
    <property type="entry name" value="Rhs_assc_core"/>
</dbReference>
<dbReference type="Pfam" id="PF05593">
    <property type="entry name" value="RHS_repeat"/>
    <property type="match status" value="1"/>
</dbReference>
<name>A0A975BRY6_9BACT</name>
<dbReference type="PANTHER" id="PTHR32305:SF15">
    <property type="entry name" value="PROTEIN RHSA-RELATED"/>
    <property type="match status" value="1"/>
</dbReference>
<evidence type="ECO:0000259" key="5">
    <source>
        <dbReference type="Pfam" id="PF12256"/>
    </source>
</evidence>
<dbReference type="GO" id="GO:0005737">
    <property type="term" value="C:cytoplasm"/>
    <property type="evidence" value="ECO:0007669"/>
    <property type="project" value="InterPro"/>
</dbReference>
<proteinExistence type="predicted"/>
<gene>
    <name evidence="6" type="ORF">dnm_066830</name>
</gene>
<feature type="signal peptide" evidence="4">
    <location>
        <begin position="1"/>
        <end position="19"/>
    </location>
</feature>
<dbReference type="GO" id="GO:0005576">
    <property type="term" value="C:extracellular region"/>
    <property type="evidence" value="ECO:0007669"/>
    <property type="project" value="UniProtKB-SubCell"/>
</dbReference>
<accession>A0A975BRY6</accession>
<keyword evidence="7" id="KW-1185">Reference proteome</keyword>
<evidence type="ECO:0000313" key="7">
    <source>
        <dbReference type="Proteomes" id="UP000663722"/>
    </source>
</evidence>
<dbReference type="InterPro" id="IPR031325">
    <property type="entry name" value="RHS_repeat"/>
</dbReference>
<comment type="subcellular location">
    <subcellularLocation>
        <location evidence="1">Secreted</location>
    </subcellularLocation>
</comment>
<evidence type="ECO:0000256" key="4">
    <source>
        <dbReference type="SAM" id="SignalP"/>
    </source>
</evidence>